<dbReference type="GO" id="GO:0000056">
    <property type="term" value="P:ribosomal small subunit export from nucleus"/>
    <property type="evidence" value="ECO:0007669"/>
    <property type="project" value="InterPro"/>
</dbReference>
<dbReference type="PANTHER" id="PTHR13257">
    <property type="entry name" value="NUCLEOPORIN NUP84-RELATED"/>
    <property type="match status" value="1"/>
</dbReference>
<dbReference type="InterPro" id="IPR037700">
    <property type="entry name" value="NUP88/NUP82"/>
</dbReference>
<evidence type="ECO:0000256" key="8">
    <source>
        <dbReference type="SAM" id="Coils"/>
    </source>
</evidence>
<dbReference type="GO" id="GO:0006606">
    <property type="term" value="P:protein import into nucleus"/>
    <property type="evidence" value="ECO:0007669"/>
    <property type="project" value="TreeGrafter"/>
</dbReference>
<dbReference type="AlphaFoldDB" id="A0A834Y229"/>
<proteinExistence type="predicted"/>
<evidence type="ECO:0000256" key="1">
    <source>
        <dbReference type="ARBA" id="ARBA00004567"/>
    </source>
</evidence>
<evidence type="ECO:0008006" key="11">
    <source>
        <dbReference type="Google" id="ProtNLM"/>
    </source>
</evidence>
<evidence type="ECO:0000256" key="6">
    <source>
        <dbReference type="ARBA" id="ARBA00023132"/>
    </source>
</evidence>
<keyword evidence="6" id="KW-0906">Nuclear pore complex</keyword>
<sequence length="694" mass="79572">MLSCTDPLRLNDNKLFKKLKNALPNSVKDTQNILEIREDILYVWNPKKYCIFTLNLGAVRSNPSGAVPFQILQPTDPPIFDITNLLINETEDQAVLWGNLGIVLVDLPRRWGKDNAFQGGKEIISCMNYNLNGYNSKIATAEIRRVRWHPGSANNSHLLVLTSENTFQLYECEVGTNPRLIKTHKIGQIPSRSPSKTLPNIEALGETAVDFDFSTPSLKNCSNENNYEWNKIEWPILVLRGNGEVIVIYENIFFDSLNTSENRKPLTMYPQTDDNYGTDSCSIMCIPTTPPIVIIASCSGKIYHAILLGDNNDEYNENNDNNSMNKTENTLFVFEIVEIELGLLYNDNDKKYTCPIKLHLDRGNKSRYFCFHNAGIHMMTLPVVSQLEKFTNSNDEDTDANLPSSLYQSSSQYLVCTRTKHTKINEVAPILGFGLLQQPCPVLIALLHTGTVVDLSIVDLDYKPTNEITSSSVDSNKIIRRESFDNYIRGLLKHNSASQPITQLDEKSKMSGKEYLELLYHATDVFRNQYFEKHDRVRKDIERKVDTLRRLKEHQTHELEILMEAKKKLHKKAEDLADRYEDIKSKQEEFAKRAEEVLRLVNYKKLSSIEQMEAFELKELDNKIQDFKTRICQLKIKSNHQNSHIENNKIKEKKNELILNNKQEEAIKSNIGQMAKDIAAMISKVKTLENDLDI</sequence>
<evidence type="ECO:0000256" key="3">
    <source>
        <dbReference type="ARBA" id="ARBA00022816"/>
    </source>
</evidence>
<dbReference type="Proteomes" id="UP000639338">
    <property type="component" value="Unassembled WGS sequence"/>
</dbReference>
<keyword evidence="5" id="KW-0811">Translocation</keyword>
<dbReference type="InterPro" id="IPR019321">
    <property type="entry name" value="Nucleoporin_Nup88"/>
</dbReference>
<keyword evidence="7" id="KW-0539">Nucleus</keyword>
<protein>
    <recommendedName>
        <fullName evidence="11">Nuclear pore complex protein Nup88</fullName>
    </recommendedName>
</protein>
<dbReference type="EMBL" id="JACMRX010000001">
    <property type="protein sequence ID" value="KAF7996192.1"/>
    <property type="molecule type" value="Genomic_DNA"/>
</dbReference>
<keyword evidence="2" id="KW-0813">Transport</keyword>
<evidence type="ECO:0000256" key="4">
    <source>
        <dbReference type="ARBA" id="ARBA00022927"/>
    </source>
</evidence>
<keyword evidence="10" id="KW-1185">Reference proteome</keyword>
<dbReference type="GO" id="GO:0006406">
    <property type="term" value="P:mRNA export from nucleus"/>
    <property type="evidence" value="ECO:0007669"/>
    <property type="project" value="TreeGrafter"/>
</dbReference>
<evidence type="ECO:0000256" key="2">
    <source>
        <dbReference type="ARBA" id="ARBA00022448"/>
    </source>
</evidence>
<dbReference type="OrthoDB" id="341482at2759"/>
<dbReference type="GO" id="GO:0005643">
    <property type="term" value="C:nuclear pore"/>
    <property type="evidence" value="ECO:0007669"/>
    <property type="project" value="UniProtKB-SubCell"/>
</dbReference>
<evidence type="ECO:0000256" key="5">
    <source>
        <dbReference type="ARBA" id="ARBA00023010"/>
    </source>
</evidence>
<dbReference type="GO" id="GO:0000055">
    <property type="term" value="P:ribosomal large subunit export from nucleus"/>
    <property type="evidence" value="ECO:0007669"/>
    <property type="project" value="InterPro"/>
</dbReference>
<evidence type="ECO:0000313" key="10">
    <source>
        <dbReference type="Proteomes" id="UP000639338"/>
    </source>
</evidence>
<keyword evidence="8" id="KW-0175">Coiled coil</keyword>
<accession>A0A834Y229</accession>
<evidence type="ECO:0000256" key="7">
    <source>
        <dbReference type="ARBA" id="ARBA00023242"/>
    </source>
</evidence>
<evidence type="ECO:0000313" key="9">
    <source>
        <dbReference type="EMBL" id="KAF7996192.1"/>
    </source>
</evidence>
<reference evidence="9 10" key="1">
    <citation type="submission" date="2020-08" db="EMBL/GenBank/DDBJ databases">
        <title>Aphidius gifuensis genome sequencing and assembly.</title>
        <authorList>
            <person name="Du Z."/>
        </authorList>
    </citation>
    <scope>NUCLEOTIDE SEQUENCE [LARGE SCALE GENOMIC DNA]</scope>
    <source>
        <strain evidence="9">YNYX2018</strain>
        <tissue evidence="9">Adults</tissue>
    </source>
</reference>
<organism evidence="9 10">
    <name type="scientific">Aphidius gifuensis</name>
    <name type="common">Parasitoid wasp</name>
    <dbReference type="NCBI Taxonomy" id="684658"/>
    <lineage>
        <taxon>Eukaryota</taxon>
        <taxon>Metazoa</taxon>
        <taxon>Ecdysozoa</taxon>
        <taxon>Arthropoda</taxon>
        <taxon>Hexapoda</taxon>
        <taxon>Insecta</taxon>
        <taxon>Pterygota</taxon>
        <taxon>Neoptera</taxon>
        <taxon>Endopterygota</taxon>
        <taxon>Hymenoptera</taxon>
        <taxon>Apocrita</taxon>
        <taxon>Ichneumonoidea</taxon>
        <taxon>Braconidae</taxon>
        <taxon>Aphidiinae</taxon>
        <taxon>Aphidius</taxon>
    </lineage>
</organism>
<keyword evidence="4" id="KW-0653">Protein transport</keyword>
<dbReference type="PANTHER" id="PTHR13257:SF0">
    <property type="entry name" value="NUCLEAR PORE COMPLEX PROTEIN NUP88"/>
    <property type="match status" value="1"/>
</dbReference>
<name>A0A834Y229_APHGI</name>
<dbReference type="GO" id="GO:0017056">
    <property type="term" value="F:structural constituent of nuclear pore"/>
    <property type="evidence" value="ECO:0007669"/>
    <property type="project" value="InterPro"/>
</dbReference>
<gene>
    <name evidence="9" type="ORF">HCN44_001824</name>
</gene>
<comment type="subcellular location">
    <subcellularLocation>
        <location evidence="1">Nucleus</location>
        <location evidence="1">Nuclear pore complex</location>
    </subcellularLocation>
</comment>
<comment type="caution">
    <text evidence="9">The sequence shown here is derived from an EMBL/GenBank/DDBJ whole genome shotgun (WGS) entry which is preliminary data.</text>
</comment>
<feature type="coiled-coil region" evidence="8">
    <location>
        <begin position="538"/>
        <end position="586"/>
    </location>
</feature>
<keyword evidence="3" id="KW-0509">mRNA transport</keyword>
<dbReference type="Pfam" id="PF10168">
    <property type="entry name" value="Nup88"/>
    <property type="match status" value="1"/>
</dbReference>